<evidence type="ECO:0000313" key="4">
    <source>
        <dbReference type="Proteomes" id="UP000594364"/>
    </source>
</evidence>
<dbReference type="Pfam" id="PF07992">
    <property type="entry name" value="Pyr_redox_2"/>
    <property type="match status" value="1"/>
</dbReference>
<dbReference type="PANTHER" id="PTHR43539:SF68">
    <property type="entry name" value="FLAVIN-BINDING MONOOXYGENASE-LIKE PROTEIN (AFU_ORTHOLOGUE AFUA_4G09220)"/>
    <property type="match status" value="1"/>
</dbReference>
<evidence type="ECO:0000313" key="3">
    <source>
        <dbReference type="EMBL" id="QPG93498.1"/>
    </source>
</evidence>
<dbReference type="InterPro" id="IPR036188">
    <property type="entry name" value="FAD/NAD-bd_sf"/>
</dbReference>
<dbReference type="AlphaFoldDB" id="A0A7S9PRE9"/>
<organism evidence="3 4">
    <name type="scientific">Epichloe festucae (strain Fl1)</name>
    <dbReference type="NCBI Taxonomy" id="877507"/>
    <lineage>
        <taxon>Eukaryota</taxon>
        <taxon>Fungi</taxon>
        <taxon>Dikarya</taxon>
        <taxon>Ascomycota</taxon>
        <taxon>Pezizomycotina</taxon>
        <taxon>Sordariomycetes</taxon>
        <taxon>Hypocreomycetidae</taxon>
        <taxon>Hypocreales</taxon>
        <taxon>Clavicipitaceae</taxon>
        <taxon>Epichloe</taxon>
    </lineage>
</organism>
<dbReference type="InterPro" id="IPR050982">
    <property type="entry name" value="Auxin_biosynth/cation_transpt"/>
</dbReference>
<proteinExistence type="predicted"/>
<feature type="domain" description="FAD/NAD(P)-binding" evidence="2">
    <location>
        <begin position="207"/>
        <end position="416"/>
    </location>
</feature>
<accession>A0A7S9PRE9</accession>
<name>A0A7S9PRE9_EPIFF</name>
<dbReference type="GO" id="GO:0004497">
    <property type="term" value="F:monooxygenase activity"/>
    <property type="evidence" value="ECO:0007669"/>
    <property type="project" value="TreeGrafter"/>
</dbReference>
<evidence type="ECO:0000259" key="2">
    <source>
        <dbReference type="Pfam" id="PF07992"/>
    </source>
</evidence>
<dbReference type="PANTHER" id="PTHR43539">
    <property type="entry name" value="FLAVIN-BINDING MONOOXYGENASE-LIKE PROTEIN (AFU_ORTHOLOGUE AFUA_4G09220)"/>
    <property type="match status" value="1"/>
</dbReference>
<protein>
    <recommendedName>
        <fullName evidence="2">FAD/NAD(P)-binding domain-containing protein</fullName>
    </recommendedName>
</protein>
<dbReference type="EMBL" id="CP031385">
    <property type="protein sequence ID" value="QPG93498.1"/>
    <property type="molecule type" value="Genomic_DNA"/>
</dbReference>
<keyword evidence="1" id="KW-0560">Oxidoreductase</keyword>
<keyword evidence="4" id="KW-1185">Reference proteome</keyword>
<dbReference type="OrthoDB" id="74360at2759"/>
<dbReference type="PRINTS" id="PR00411">
    <property type="entry name" value="PNDRDTASEI"/>
</dbReference>
<evidence type="ECO:0000256" key="1">
    <source>
        <dbReference type="ARBA" id="ARBA00023002"/>
    </source>
</evidence>
<dbReference type="Gene3D" id="3.50.50.60">
    <property type="entry name" value="FAD/NAD(P)-binding domain"/>
    <property type="match status" value="1"/>
</dbReference>
<dbReference type="SUPFAM" id="SSF51905">
    <property type="entry name" value="FAD/NAD(P)-binding domain"/>
    <property type="match status" value="1"/>
</dbReference>
<dbReference type="GO" id="GO:0050660">
    <property type="term" value="F:flavin adenine dinucleotide binding"/>
    <property type="evidence" value="ECO:0007669"/>
    <property type="project" value="TreeGrafter"/>
</dbReference>
<gene>
    <name evidence="3" type="ORF">C2857_000203</name>
</gene>
<reference evidence="3 4" key="1">
    <citation type="journal article" date="2018" name="PLoS Genet.">
        <title>Repeat elements organise 3D genome structure and mediate transcription in the filamentous fungus Epichloe festucae.</title>
        <authorList>
            <person name="Winter D.J."/>
            <person name="Ganley A.R.D."/>
            <person name="Young C.A."/>
            <person name="Liachko I."/>
            <person name="Schardl C.L."/>
            <person name="Dupont P.Y."/>
            <person name="Berry D."/>
            <person name="Ram A."/>
            <person name="Scott B."/>
            <person name="Cox M.P."/>
        </authorList>
    </citation>
    <scope>NUCLEOTIDE SEQUENCE [LARGE SCALE GENOMIC DNA]</scope>
    <source>
        <strain evidence="3 4">Fl1</strain>
    </source>
</reference>
<dbReference type="InterPro" id="IPR023753">
    <property type="entry name" value="FAD/NAD-binding_dom"/>
</dbReference>
<dbReference type="Proteomes" id="UP000594364">
    <property type="component" value="Chromosome 1"/>
</dbReference>
<sequence>MPPTMQYLPGSVNIPLTEFPPPSSVVDVDAAHEVKSVVDRLNGSLDDTSLTSTAGLFAKGGYWRDHLMLSWNFRTVQGPSRIAEFLQACSRSRDGFRLRRMAVDDGSPSRRPATAPLDGQGRVLGIQAFLSVETVRGKGDGLIRLAHEDGGWKIFTMYTSLRELRGHEEGTFHRRPLGVSHGGQPGRRNWADERSLAREYKDGTEPKVLILGAGQAGLTAAVRLKMVGINALIIDRNQRVGDNWRNRYHQLVLHDPVWYDHMPYLDFPPQWPVFTPKDKLADWFEAYAGIMELNVWMGTEPVKTSWDEGKRTWTIEVARRLVDDGSVVETRTLHPRHVIQATGHSGQKNQPAVPGAETFTGHRICHSSEFPGAREEQGQGLKAVVVGCCNSGHDIAQDFAERGYDVTMVQRSSTHVVSSRAVTEIALAGLFSEDGPPVDDADMLVHSMPNSMLKAIQVEVVKRQRENDKDLLRGLERAGFRTDDGPDGSGLFFKYFQRGGGYYIDVGASRLIADGKIKVRQAREVSEILPRGMRLSDGTELEADEIVFATGYQGMRSQTRQIFGHDAAEKVAHDVWGLNAEGEWRTMWQRSGHPGLWYHGGNMALCRYYSRLLALQIKGLDEGLYAYDED</sequence>